<organism evidence="2">
    <name type="scientific">uncultured prokaryote</name>
    <dbReference type="NCBI Taxonomy" id="198431"/>
    <lineage>
        <taxon>unclassified sequences</taxon>
        <taxon>environmental samples</taxon>
    </lineage>
</organism>
<sequence length="82" mass="9364">MALEKGFSMLQKQTRKPVMNTAPEQTATKSTVTKPATKRLVSMRFDSVTQGRIKQLAAEWGVTQTRVIERLIDEEWVRSGRK</sequence>
<proteinExistence type="predicted"/>
<feature type="compositionally biased region" description="Polar residues" evidence="1">
    <location>
        <begin position="22"/>
        <end position="34"/>
    </location>
</feature>
<keyword evidence="2" id="KW-0614">Plasmid</keyword>
<geneLocation type="plasmid" evidence="2">
    <name>pRGRH0182</name>
</geneLocation>
<evidence type="ECO:0000256" key="1">
    <source>
        <dbReference type="SAM" id="MobiDB-lite"/>
    </source>
</evidence>
<evidence type="ECO:0008006" key="3">
    <source>
        <dbReference type="Google" id="ProtNLM"/>
    </source>
</evidence>
<accession>A0A0H5PX20</accession>
<name>A0A0H5PX20_9ZZZZ</name>
<dbReference type="EMBL" id="LN852867">
    <property type="protein sequence ID" value="CRY94133.1"/>
    <property type="molecule type" value="Genomic_DNA"/>
</dbReference>
<protein>
    <recommendedName>
        <fullName evidence="3">Ribbon-helix-helix protein CopG domain-containing protein</fullName>
    </recommendedName>
</protein>
<reference evidence="2" key="2">
    <citation type="submission" date="2015-07" db="EMBL/GenBank/DDBJ databases">
        <title>Plasmids, circular viruses and viroids from rat gut.</title>
        <authorList>
            <person name="Jorgensen T.J."/>
            <person name="Hansen M.A."/>
            <person name="Xu Z."/>
            <person name="Tabak M.A."/>
            <person name="Sorensen S.J."/>
            <person name="Hansen L.H."/>
        </authorList>
    </citation>
    <scope>NUCLEOTIDE SEQUENCE</scope>
    <source>
        <plasmid evidence="2">pRGRH0182</plasmid>
    </source>
</reference>
<reference evidence="2" key="1">
    <citation type="submission" date="2015-06" db="EMBL/GenBank/DDBJ databases">
        <authorList>
            <person name="Joergensen T."/>
        </authorList>
    </citation>
    <scope>NUCLEOTIDE SEQUENCE</scope>
    <source>
        <plasmid evidence="2">pRGRH0182</plasmid>
    </source>
</reference>
<evidence type="ECO:0000313" key="2">
    <source>
        <dbReference type="EMBL" id="CRY94133.1"/>
    </source>
</evidence>
<dbReference type="AlphaFoldDB" id="A0A0H5PX20"/>
<feature type="region of interest" description="Disordered" evidence="1">
    <location>
        <begin position="1"/>
        <end position="34"/>
    </location>
</feature>